<feature type="transmembrane region" description="Helical" evidence="13">
    <location>
        <begin position="124"/>
        <end position="145"/>
    </location>
</feature>
<proteinExistence type="inferred from homology"/>
<keyword evidence="9" id="KW-0862">Zinc</keyword>
<keyword evidence="6 13" id="KW-0812">Transmembrane</keyword>
<keyword evidence="10 13" id="KW-1133">Transmembrane helix</keyword>
<evidence type="ECO:0000256" key="10">
    <source>
        <dbReference type="ARBA" id="ARBA00022989"/>
    </source>
</evidence>
<dbReference type="EMBL" id="MHLH01000012">
    <property type="protein sequence ID" value="OGZ04019.1"/>
    <property type="molecule type" value="Genomic_DNA"/>
</dbReference>
<protein>
    <recommendedName>
        <fullName evidence="14">Peptidase M50 domain-containing protein</fullName>
    </recommendedName>
</protein>
<evidence type="ECO:0000256" key="7">
    <source>
        <dbReference type="ARBA" id="ARBA00022723"/>
    </source>
</evidence>
<feature type="domain" description="Peptidase M50" evidence="14">
    <location>
        <begin position="125"/>
        <end position="184"/>
    </location>
</feature>
<dbReference type="PANTHER" id="PTHR35864:SF1">
    <property type="entry name" value="ZINC METALLOPROTEASE YWHC-RELATED"/>
    <property type="match status" value="1"/>
</dbReference>
<feature type="transmembrane region" description="Helical" evidence="13">
    <location>
        <begin position="6"/>
        <end position="32"/>
    </location>
</feature>
<comment type="cofactor">
    <cofactor evidence="1">
        <name>Zn(2+)</name>
        <dbReference type="ChEBI" id="CHEBI:29105"/>
    </cofactor>
</comment>
<evidence type="ECO:0000256" key="6">
    <source>
        <dbReference type="ARBA" id="ARBA00022692"/>
    </source>
</evidence>
<evidence type="ECO:0000256" key="3">
    <source>
        <dbReference type="ARBA" id="ARBA00007931"/>
    </source>
</evidence>
<accession>A0A1G2CRN1</accession>
<keyword evidence="5" id="KW-0645">Protease</keyword>
<evidence type="ECO:0000313" key="15">
    <source>
        <dbReference type="EMBL" id="OGZ04019.1"/>
    </source>
</evidence>
<dbReference type="AlphaFoldDB" id="A0A1G2CRN1"/>
<dbReference type="GO" id="GO:0046872">
    <property type="term" value="F:metal ion binding"/>
    <property type="evidence" value="ECO:0007669"/>
    <property type="project" value="UniProtKB-KW"/>
</dbReference>
<evidence type="ECO:0000259" key="14">
    <source>
        <dbReference type="Pfam" id="PF02163"/>
    </source>
</evidence>
<evidence type="ECO:0000256" key="12">
    <source>
        <dbReference type="ARBA" id="ARBA00023136"/>
    </source>
</evidence>
<evidence type="ECO:0000256" key="1">
    <source>
        <dbReference type="ARBA" id="ARBA00001947"/>
    </source>
</evidence>
<dbReference type="InterPro" id="IPR008915">
    <property type="entry name" value="Peptidase_M50"/>
</dbReference>
<dbReference type="Pfam" id="PF02163">
    <property type="entry name" value="Peptidase_M50"/>
    <property type="match status" value="1"/>
</dbReference>
<feature type="transmembrane region" description="Helical" evidence="13">
    <location>
        <begin position="92"/>
        <end position="112"/>
    </location>
</feature>
<evidence type="ECO:0000256" key="13">
    <source>
        <dbReference type="SAM" id="Phobius"/>
    </source>
</evidence>
<dbReference type="STRING" id="1798657.A2648_00250"/>
<evidence type="ECO:0000256" key="11">
    <source>
        <dbReference type="ARBA" id="ARBA00023049"/>
    </source>
</evidence>
<dbReference type="PANTHER" id="PTHR35864">
    <property type="entry name" value="ZINC METALLOPROTEASE MJ0611-RELATED"/>
    <property type="match status" value="1"/>
</dbReference>
<keyword evidence="8" id="KW-0378">Hydrolase</keyword>
<sequence>MGTVDLIFSIAILIFSVIVHELAHGYVAEYLGDPTARLAGRLTFNPVRHMDPVGSLLVPTLSYMMGGFIFGWARPVPYNPYNLKNQRWGTALVAGAGVAANLSIALIFSLFIRFNEVLSINSEAFLSIAGTVVFLNILLAVFNLIPVPPIDGSKLLFAVLPFRFHYIEEFLERYSIALVLVLIFFLWRFILPVVFFLFSLFTGVAF</sequence>
<dbReference type="GO" id="GO:0005886">
    <property type="term" value="C:plasma membrane"/>
    <property type="evidence" value="ECO:0007669"/>
    <property type="project" value="UniProtKB-SubCell"/>
</dbReference>
<dbReference type="CDD" id="cd06158">
    <property type="entry name" value="S2P-M50_like_1"/>
    <property type="match status" value="1"/>
</dbReference>
<dbReference type="GO" id="GO:0008237">
    <property type="term" value="F:metallopeptidase activity"/>
    <property type="evidence" value="ECO:0007669"/>
    <property type="project" value="UniProtKB-KW"/>
</dbReference>
<evidence type="ECO:0000313" key="16">
    <source>
        <dbReference type="Proteomes" id="UP000178841"/>
    </source>
</evidence>
<keyword evidence="12 13" id="KW-0472">Membrane</keyword>
<keyword evidence="7" id="KW-0479">Metal-binding</keyword>
<dbReference type="GO" id="GO:0006508">
    <property type="term" value="P:proteolysis"/>
    <property type="evidence" value="ECO:0007669"/>
    <property type="project" value="UniProtKB-KW"/>
</dbReference>
<evidence type="ECO:0000256" key="2">
    <source>
        <dbReference type="ARBA" id="ARBA00004651"/>
    </source>
</evidence>
<dbReference type="InterPro" id="IPR044537">
    <property type="entry name" value="Rip2-like"/>
</dbReference>
<reference evidence="15 16" key="1">
    <citation type="journal article" date="2016" name="Nat. Commun.">
        <title>Thousands of microbial genomes shed light on interconnected biogeochemical processes in an aquifer system.</title>
        <authorList>
            <person name="Anantharaman K."/>
            <person name="Brown C.T."/>
            <person name="Hug L.A."/>
            <person name="Sharon I."/>
            <person name="Castelle C.J."/>
            <person name="Probst A.J."/>
            <person name="Thomas B.C."/>
            <person name="Singh A."/>
            <person name="Wilkins M.J."/>
            <person name="Karaoz U."/>
            <person name="Brodie E.L."/>
            <person name="Williams K.H."/>
            <person name="Hubbard S.S."/>
            <person name="Banfield J.F."/>
        </authorList>
    </citation>
    <scope>NUCLEOTIDE SEQUENCE [LARGE SCALE GENOMIC DNA]</scope>
</reference>
<comment type="subcellular location">
    <subcellularLocation>
        <location evidence="2">Cell membrane</location>
        <topology evidence="2">Multi-pass membrane protein</topology>
    </subcellularLocation>
</comment>
<gene>
    <name evidence="15" type="ORF">A2648_00250</name>
</gene>
<evidence type="ECO:0000256" key="5">
    <source>
        <dbReference type="ARBA" id="ARBA00022670"/>
    </source>
</evidence>
<comment type="caution">
    <text evidence="15">The sequence shown here is derived from an EMBL/GenBank/DDBJ whole genome shotgun (WGS) entry which is preliminary data.</text>
</comment>
<keyword evidence="4" id="KW-1003">Cell membrane</keyword>
<evidence type="ECO:0000256" key="4">
    <source>
        <dbReference type="ARBA" id="ARBA00022475"/>
    </source>
</evidence>
<comment type="similarity">
    <text evidence="3">Belongs to the peptidase M50B family.</text>
</comment>
<evidence type="ECO:0000256" key="8">
    <source>
        <dbReference type="ARBA" id="ARBA00022801"/>
    </source>
</evidence>
<dbReference type="Proteomes" id="UP000178841">
    <property type="component" value="Unassembled WGS sequence"/>
</dbReference>
<keyword evidence="11" id="KW-0482">Metalloprotease</keyword>
<name>A0A1G2CRN1_9BACT</name>
<dbReference type="InterPro" id="IPR052348">
    <property type="entry name" value="Metallopeptidase_M50B"/>
</dbReference>
<feature type="transmembrane region" description="Helical" evidence="13">
    <location>
        <begin position="174"/>
        <end position="201"/>
    </location>
</feature>
<evidence type="ECO:0000256" key="9">
    <source>
        <dbReference type="ARBA" id="ARBA00022833"/>
    </source>
</evidence>
<organism evidence="15 16">
    <name type="scientific">Candidatus Lloydbacteria bacterium RIFCSPHIGHO2_01_FULL_41_20</name>
    <dbReference type="NCBI Taxonomy" id="1798657"/>
    <lineage>
        <taxon>Bacteria</taxon>
        <taxon>Candidatus Lloydiibacteriota</taxon>
    </lineage>
</organism>
<feature type="transmembrane region" description="Helical" evidence="13">
    <location>
        <begin position="53"/>
        <end position="72"/>
    </location>
</feature>